<evidence type="ECO:0000313" key="14">
    <source>
        <dbReference type="Proteomes" id="UP001454036"/>
    </source>
</evidence>
<dbReference type="Gene3D" id="1.10.510.10">
    <property type="entry name" value="Transferase(Phosphotransferase) domain 1"/>
    <property type="match status" value="1"/>
</dbReference>
<dbReference type="PROSITE" id="PS50011">
    <property type="entry name" value="PROTEIN_KINASE_DOM"/>
    <property type="match status" value="1"/>
</dbReference>
<dbReference type="GO" id="GO:0016020">
    <property type="term" value="C:membrane"/>
    <property type="evidence" value="ECO:0007669"/>
    <property type="project" value="UniProtKB-SubCell"/>
</dbReference>
<keyword evidence="4 11" id="KW-0732">Signal</keyword>
<dbReference type="InterPro" id="IPR001611">
    <property type="entry name" value="Leu-rich_rpt"/>
</dbReference>
<feature type="compositionally biased region" description="Pro residues" evidence="9">
    <location>
        <begin position="250"/>
        <end position="264"/>
    </location>
</feature>
<dbReference type="GO" id="GO:0004672">
    <property type="term" value="F:protein kinase activity"/>
    <property type="evidence" value="ECO:0007669"/>
    <property type="project" value="InterPro"/>
</dbReference>
<reference evidence="13 14" key="1">
    <citation type="submission" date="2024-01" db="EMBL/GenBank/DDBJ databases">
        <title>The complete chloroplast genome sequence of Lithospermum erythrorhizon: insights into the phylogenetic relationship among Boraginaceae species and the maternal lineages of purple gromwells.</title>
        <authorList>
            <person name="Okada T."/>
            <person name="Watanabe K."/>
        </authorList>
    </citation>
    <scope>NUCLEOTIDE SEQUENCE [LARGE SCALE GENOMIC DNA]</scope>
</reference>
<gene>
    <name evidence="13" type="ORF">LIER_26249</name>
</gene>
<accession>A0AAV3RB25</accession>
<feature type="region of interest" description="Disordered" evidence="9">
    <location>
        <begin position="333"/>
        <end position="357"/>
    </location>
</feature>
<organism evidence="13 14">
    <name type="scientific">Lithospermum erythrorhizon</name>
    <name type="common">Purple gromwell</name>
    <name type="synonym">Lithospermum officinale var. erythrorhizon</name>
    <dbReference type="NCBI Taxonomy" id="34254"/>
    <lineage>
        <taxon>Eukaryota</taxon>
        <taxon>Viridiplantae</taxon>
        <taxon>Streptophyta</taxon>
        <taxon>Embryophyta</taxon>
        <taxon>Tracheophyta</taxon>
        <taxon>Spermatophyta</taxon>
        <taxon>Magnoliopsida</taxon>
        <taxon>eudicotyledons</taxon>
        <taxon>Gunneridae</taxon>
        <taxon>Pentapetalae</taxon>
        <taxon>asterids</taxon>
        <taxon>lamiids</taxon>
        <taxon>Boraginales</taxon>
        <taxon>Boraginaceae</taxon>
        <taxon>Boraginoideae</taxon>
        <taxon>Lithospermeae</taxon>
        <taxon>Lithospermum</taxon>
    </lineage>
</organism>
<dbReference type="EMBL" id="BAABME010008112">
    <property type="protein sequence ID" value="GAA0172416.1"/>
    <property type="molecule type" value="Genomic_DNA"/>
</dbReference>
<evidence type="ECO:0000256" key="8">
    <source>
        <dbReference type="ARBA" id="ARBA00023170"/>
    </source>
</evidence>
<comment type="subcellular location">
    <subcellularLocation>
        <location evidence="1">Membrane</location>
    </subcellularLocation>
</comment>
<evidence type="ECO:0000256" key="2">
    <source>
        <dbReference type="ARBA" id="ARBA00022614"/>
    </source>
</evidence>
<keyword evidence="14" id="KW-1185">Reference proteome</keyword>
<feature type="region of interest" description="Disordered" evidence="9">
    <location>
        <begin position="248"/>
        <end position="282"/>
    </location>
</feature>
<dbReference type="Gene3D" id="3.80.10.10">
    <property type="entry name" value="Ribonuclease Inhibitor"/>
    <property type="match status" value="1"/>
</dbReference>
<dbReference type="AlphaFoldDB" id="A0AAV3RB25"/>
<feature type="signal peptide" evidence="11">
    <location>
        <begin position="1"/>
        <end position="26"/>
    </location>
</feature>
<dbReference type="InterPro" id="IPR032675">
    <property type="entry name" value="LRR_dom_sf"/>
</dbReference>
<dbReference type="PANTHER" id="PTHR48007">
    <property type="entry name" value="LEUCINE-RICH REPEAT RECEPTOR-LIKE PROTEIN KINASE PXC1"/>
    <property type="match status" value="1"/>
</dbReference>
<keyword evidence="8" id="KW-0675">Receptor</keyword>
<dbReference type="FunFam" id="3.30.200.20:FF:000125">
    <property type="entry name" value="Protein STRUBBELIG-RECEPTOR FAMILY 8"/>
    <property type="match status" value="1"/>
</dbReference>
<evidence type="ECO:0000256" key="10">
    <source>
        <dbReference type="SAM" id="Phobius"/>
    </source>
</evidence>
<dbReference type="FunFam" id="3.80.10.10:FF:000062">
    <property type="entry name" value="protein STRUBBELIG-RECEPTOR FAMILY 3"/>
    <property type="match status" value="1"/>
</dbReference>
<proteinExistence type="predicted"/>
<name>A0AAV3RB25_LITER</name>
<dbReference type="GO" id="GO:0005524">
    <property type="term" value="F:ATP binding"/>
    <property type="evidence" value="ECO:0007669"/>
    <property type="project" value="InterPro"/>
</dbReference>
<keyword evidence="3 10" id="KW-0812">Transmembrane</keyword>
<evidence type="ECO:0000313" key="13">
    <source>
        <dbReference type="EMBL" id="GAA0172416.1"/>
    </source>
</evidence>
<dbReference type="Proteomes" id="UP001454036">
    <property type="component" value="Unassembled WGS sequence"/>
</dbReference>
<dbReference type="InterPro" id="IPR013210">
    <property type="entry name" value="LRR_N_plant-typ"/>
</dbReference>
<dbReference type="PANTHER" id="PTHR48007:SF22">
    <property type="entry name" value="PROTEIN STRUBBELIG-RECEPTOR FAMILY 3-LIKE ISOFORM X1"/>
    <property type="match status" value="1"/>
</dbReference>
<keyword evidence="6 10" id="KW-1133">Transmembrane helix</keyword>
<dbReference type="InterPro" id="IPR001245">
    <property type="entry name" value="Ser-Thr/Tyr_kinase_cat_dom"/>
</dbReference>
<dbReference type="InterPro" id="IPR046959">
    <property type="entry name" value="PRK1-6/SRF4-like"/>
</dbReference>
<feature type="compositionally biased region" description="Basic and acidic residues" evidence="9">
    <location>
        <begin position="334"/>
        <end position="348"/>
    </location>
</feature>
<evidence type="ECO:0000256" key="5">
    <source>
        <dbReference type="ARBA" id="ARBA00022737"/>
    </source>
</evidence>
<evidence type="ECO:0000256" key="3">
    <source>
        <dbReference type="ARBA" id="ARBA00022692"/>
    </source>
</evidence>
<evidence type="ECO:0000256" key="4">
    <source>
        <dbReference type="ARBA" id="ARBA00022729"/>
    </source>
</evidence>
<keyword evidence="7 10" id="KW-0472">Membrane</keyword>
<dbReference type="Pfam" id="PF07714">
    <property type="entry name" value="PK_Tyr_Ser-Thr"/>
    <property type="match status" value="1"/>
</dbReference>
<feature type="region of interest" description="Disordered" evidence="9">
    <location>
        <begin position="382"/>
        <end position="401"/>
    </location>
</feature>
<comment type="caution">
    <text evidence="13">The sequence shown here is derived from an EMBL/GenBank/DDBJ whole genome shotgun (WGS) entry which is preliminary data.</text>
</comment>
<feature type="transmembrane region" description="Helical" evidence="10">
    <location>
        <begin position="297"/>
        <end position="321"/>
    </location>
</feature>
<evidence type="ECO:0000256" key="11">
    <source>
        <dbReference type="SAM" id="SignalP"/>
    </source>
</evidence>
<evidence type="ECO:0000256" key="9">
    <source>
        <dbReference type="SAM" id="MobiDB-lite"/>
    </source>
</evidence>
<evidence type="ECO:0000259" key="12">
    <source>
        <dbReference type="PROSITE" id="PS50011"/>
    </source>
</evidence>
<keyword evidence="5" id="KW-0677">Repeat</keyword>
<keyword evidence="2" id="KW-0433">Leucine-rich repeat</keyword>
<dbReference type="InterPro" id="IPR011009">
    <property type="entry name" value="Kinase-like_dom_sf"/>
</dbReference>
<feature type="chain" id="PRO_5043472596" description="Protein kinase domain-containing protein" evidence="11">
    <location>
        <begin position="27"/>
        <end position="750"/>
    </location>
</feature>
<dbReference type="Gene3D" id="3.30.200.20">
    <property type="entry name" value="Phosphorylase Kinase, domain 1"/>
    <property type="match status" value="1"/>
</dbReference>
<feature type="compositionally biased region" description="Polar residues" evidence="9">
    <location>
        <begin position="384"/>
        <end position="401"/>
    </location>
</feature>
<feature type="domain" description="Protein kinase" evidence="12">
    <location>
        <begin position="476"/>
        <end position="750"/>
    </location>
</feature>
<dbReference type="Pfam" id="PF13855">
    <property type="entry name" value="LRR_8"/>
    <property type="match status" value="1"/>
</dbReference>
<dbReference type="SUPFAM" id="SSF56112">
    <property type="entry name" value="Protein kinase-like (PK-like)"/>
    <property type="match status" value="1"/>
</dbReference>
<dbReference type="Pfam" id="PF08263">
    <property type="entry name" value="LRRNT_2"/>
    <property type="match status" value="1"/>
</dbReference>
<evidence type="ECO:0000256" key="7">
    <source>
        <dbReference type="ARBA" id="ARBA00023136"/>
    </source>
</evidence>
<dbReference type="FunFam" id="1.10.510.10:FF:000095">
    <property type="entry name" value="protein STRUBBELIG-RECEPTOR FAMILY 8"/>
    <property type="match status" value="1"/>
</dbReference>
<dbReference type="InterPro" id="IPR000719">
    <property type="entry name" value="Prot_kinase_dom"/>
</dbReference>
<evidence type="ECO:0000256" key="6">
    <source>
        <dbReference type="ARBA" id="ARBA00022989"/>
    </source>
</evidence>
<protein>
    <recommendedName>
        <fullName evidence="12">Protein kinase domain-containing protein</fullName>
    </recommendedName>
</protein>
<sequence length="750" mass="82196">MGCLTFEKFTWFFVFLEICFVPICYGDTDPRDVYAINSLYASLGYPSLPGWLPVGGDPCGQSWQGVQCVNSNVTGLVLSGANLGGRLTEDLGVFASIIQIDLSSNQIGGGIPLNLPTTLQHFYLSGNLLTGIIPDTVASLGLLTDLSLNDNQLIGVVPDVFQQLPTLQNLDLSGNHLTGQLPASMGNLASLNILHLQNNQLSGTLNVLQDLPLRDLNIMNNLFSGPIPDKLLAIPSFSRAGNPFNTTVMPSPPAVSPSLPPSGTPGPEAAPRGQGTQPLPPPVLFDSVEPSRQTKGISWIVVGGVVLLIVFALGLCLLVSLCCKRRKTSKKVAKNHEMCEVSERKENPKPGQSLDKPLHQTEKVPKEVVSRPAIGDMKDHRRNNLVSTSESLQGKDNNRKTTLLKNQKEHKIDISSEFEADSLVPPPPPPFPINSGDGLVSDPILPLMTSRRPAMKSVNSVNFFTIASLQQRTNSFSQENFIGSGMLGSVYKAELLSGRLLAVKKLDTAVILQQSDEEFLELVSHISKLKHPNIVELVGYCVEHGQRLLIYEYCINGTLNEALHLDDQIHKSLSWNTRMRLALQAARAIEYLHEVCRPPVIYQNFKSANILLDDDLIVRVSDCGLAPLLPPNLTTQLQGQGYGAPELELGRYTHHSDVYSFGVVMLELLTGRKAYDRSRPRGEQSLVRWAIPRLHDIDALSKMVDASLNGAYPSKSLSRFADIISLCIQREPEFRPPISEIVQNLLHMVH</sequence>
<dbReference type="SUPFAM" id="SSF52058">
    <property type="entry name" value="L domain-like"/>
    <property type="match status" value="1"/>
</dbReference>
<evidence type="ECO:0000256" key="1">
    <source>
        <dbReference type="ARBA" id="ARBA00004370"/>
    </source>
</evidence>